<feature type="signal peptide" evidence="1">
    <location>
        <begin position="1"/>
        <end position="25"/>
    </location>
</feature>
<organism evidence="2 3">
    <name type="scientific">Oryza sativa subsp. japonica</name>
    <name type="common">Rice</name>
    <dbReference type="NCBI Taxonomy" id="39947"/>
    <lineage>
        <taxon>Eukaryota</taxon>
        <taxon>Viridiplantae</taxon>
        <taxon>Streptophyta</taxon>
        <taxon>Embryophyta</taxon>
        <taxon>Tracheophyta</taxon>
        <taxon>Spermatophyta</taxon>
        <taxon>Magnoliopsida</taxon>
        <taxon>Liliopsida</taxon>
        <taxon>Poales</taxon>
        <taxon>Poaceae</taxon>
        <taxon>BOP clade</taxon>
        <taxon>Oryzoideae</taxon>
        <taxon>Oryzeae</taxon>
        <taxon>Oryzinae</taxon>
        <taxon>Oryza</taxon>
        <taxon>Oryza sativa</taxon>
    </lineage>
</organism>
<reference evidence="3" key="1">
    <citation type="journal article" date="2005" name="Nature">
        <title>The map-based sequence of the rice genome.</title>
        <authorList>
            <consortium name="International rice genome sequencing project (IRGSP)"/>
            <person name="Matsumoto T."/>
            <person name="Wu J."/>
            <person name="Kanamori H."/>
            <person name="Katayose Y."/>
            <person name="Fujisawa M."/>
            <person name="Namiki N."/>
            <person name="Mizuno H."/>
            <person name="Yamamoto K."/>
            <person name="Antonio B.A."/>
            <person name="Baba T."/>
            <person name="Sakata K."/>
            <person name="Nagamura Y."/>
            <person name="Aoki H."/>
            <person name="Arikawa K."/>
            <person name="Arita K."/>
            <person name="Bito T."/>
            <person name="Chiden Y."/>
            <person name="Fujitsuka N."/>
            <person name="Fukunaka R."/>
            <person name="Hamada M."/>
            <person name="Harada C."/>
            <person name="Hayashi A."/>
            <person name="Hijishita S."/>
            <person name="Honda M."/>
            <person name="Hosokawa S."/>
            <person name="Ichikawa Y."/>
            <person name="Idonuma A."/>
            <person name="Iijima M."/>
            <person name="Ikeda M."/>
            <person name="Ikeno M."/>
            <person name="Ito K."/>
            <person name="Ito S."/>
            <person name="Ito T."/>
            <person name="Ito Y."/>
            <person name="Ito Y."/>
            <person name="Iwabuchi A."/>
            <person name="Kamiya K."/>
            <person name="Karasawa W."/>
            <person name="Kurita K."/>
            <person name="Katagiri S."/>
            <person name="Kikuta A."/>
            <person name="Kobayashi H."/>
            <person name="Kobayashi N."/>
            <person name="Machita K."/>
            <person name="Maehara T."/>
            <person name="Masukawa M."/>
            <person name="Mizubayashi T."/>
            <person name="Mukai Y."/>
            <person name="Nagasaki H."/>
            <person name="Nagata Y."/>
            <person name="Naito S."/>
            <person name="Nakashima M."/>
            <person name="Nakama Y."/>
            <person name="Nakamichi Y."/>
            <person name="Nakamura M."/>
            <person name="Meguro A."/>
            <person name="Negishi M."/>
            <person name="Ohta I."/>
            <person name="Ohta T."/>
            <person name="Okamoto M."/>
            <person name="Ono N."/>
            <person name="Saji S."/>
            <person name="Sakaguchi M."/>
            <person name="Sakai K."/>
            <person name="Shibata M."/>
            <person name="Shimokawa T."/>
            <person name="Song J."/>
            <person name="Takazaki Y."/>
            <person name="Terasawa K."/>
            <person name="Tsugane M."/>
            <person name="Tsuji K."/>
            <person name="Ueda S."/>
            <person name="Waki K."/>
            <person name="Yamagata H."/>
            <person name="Yamamoto M."/>
            <person name="Yamamoto S."/>
            <person name="Yamane H."/>
            <person name="Yoshiki S."/>
            <person name="Yoshihara R."/>
            <person name="Yukawa K."/>
            <person name="Zhong H."/>
            <person name="Yano M."/>
            <person name="Yuan Q."/>
            <person name="Ouyang S."/>
            <person name="Liu J."/>
            <person name="Jones K.M."/>
            <person name="Gansberger K."/>
            <person name="Moffat K."/>
            <person name="Hill J."/>
            <person name="Bera J."/>
            <person name="Fadrosh D."/>
            <person name="Jin S."/>
            <person name="Johri S."/>
            <person name="Kim M."/>
            <person name="Overton L."/>
            <person name="Reardon M."/>
            <person name="Tsitrin T."/>
            <person name="Vuong H."/>
            <person name="Weaver B."/>
            <person name="Ciecko A."/>
            <person name="Tallon L."/>
            <person name="Jackson J."/>
            <person name="Pai G."/>
            <person name="Aken S.V."/>
            <person name="Utterback T."/>
            <person name="Reidmuller S."/>
            <person name="Feldblyum T."/>
            <person name="Hsiao J."/>
            <person name="Zismann V."/>
            <person name="Iobst S."/>
            <person name="de Vazeille A.R."/>
            <person name="Buell C.R."/>
            <person name="Ying K."/>
            <person name="Li Y."/>
            <person name="Lu T."/>
            <person name="Huang Y."/>
            <person name="Zhao Q."/>
            <person name="Feng Q."/>
            <person name="Zhang L."/>
            <person name="Zhu J."/>
            <person name="Weng Q."/>
            <person name="Mu J."/>
            <person name="Lu Y."/>
            <person name="Fan D."/>
            <person name="Liu Y."/>
            <person name="Guan J."/>
            <person name="Zhang Y."/>
            <person name="Yu S."/>
            <person name="Liu X."/>
            <person name="Zhang Y."/>
            <person name="Hong G."/>
            <person name="Han B."/>
            <person name="Choisne N."/>
            <person name="Demange N."/>
            <person name="Orjeda G."/>
            <person name="Samain S."/>
            <person name="Cattolico L."/>
            <person name="Pelletier E."/>
            <person name="Couloux A."/>
            <person name="Segurens B."/>
            <person name="Wincker P."/>
            <person name="D'Hont A."/>
            <person name="Scarpelli C."/>
            <person name="Weissenbach J."/>
            <person name="Salanoubat M."/>
            <person name="Quetier F."/>
            <person name="Yu Y."/>
            <person name="Kim H.R."/>
            <person name="Rambo T."/>
            <person name="Currie J."/>
            <person name="Collura K."/>
            <person name="Luo M."/>
            <person name="Yang T."/>
            <person name="Ammiraju J.S.S."/>
            <person name="Engler F."/>
            <person name="Soderlund C."/>
            <person name="Wing R.A."/>
            <person name="Palmer L.E."/>
            <person name="de la Bastide M."/>
            <person name="Spiegel L."/>
            <person name="Nascimento L."/>
            <person name="Zutavern T."/>
            <person name="O'Shaughnessy A."/>
            <person name="Dike S."/>
            <person name="Dedhia N."/>
            <person name="Preston R."/>
            <person name="Balija V."/>
            <person name="McCombie W.R."/>
            <person name="Chow T."/>
            <person name="Chen H."/>
            <person name="Chung M."/>
            <person name="Chen C."/>
            <person name="Shaw J."/>
            <person name="Wu H."/>
            <person name="Hsiao K."/>
            <person name="Chao Y."/>
            <person name="Chu M."/>
            <person name="Cheng C."/>
            <person name="Hour A."/>
            <person name="Lee P."/>
            <person name="Lin S."/>
            <person name="Lin Y."/>
            <person name="Liou J."/>
            <person name="Liu S."/>
            <person name="Hsing Y."/>
            <person name="Raghuvanshi S."/>
            <person name="Mohanty A."/>
            <person name="Bharti A.K."/>
            <person name="Gaur A."/>
            <person name="Gupta V."/>
            <person name="Kumar D."/>
            <person name="Ravi V."/>
            <person name="Vij S."/>
            <person name="Kapur A."/>
            <person name="Khurana P."/>
            <person name="Khurana P."/>
            <person name="Khurana J.P."/>
            <person name="Tyagi A.K."/>
            <person name="Gaikwad K."/>
            <person name="Singh A."/>
            <person name="Dalal V."/>
            <person name="Srivastava S."/>
            <person name="Dixit A."/>
            <person name="Pal A.K."/>
            <person name="Ghazi I.A."/>
            <person name="Yadav M."/>
            <person name="Pandit A."/>
            <person name="Bhargava A."/>
            <person name="Sureshbabu K."/>
            <person name="Batra K."/>
            <person name="Sharma T.R."/>
            <person name="Mohapatra T."/>
            <person name="Singh N.K."/>
            <person name="Messing J."/>
            <person name="Nelson A.B."/>
            <person name="Fuks G."/>
            <person name="Kavchok S."/>
            <person name="Keizer G."/>
            <person name="Linton E."/>
            <person name="Llaca V."/>
            <person name="Song R."/>
            <person name="Tanyolac B."/>
            <person name="Young S."/>
            <person name="Ho-Il K."/>
            <person name="Hahn J.H."/>
            <person name="Sangsakoo G."/>
            <person name="Vanavichit A."/>
            <person name="de Mattos Luiz.A.T."/>
            <person name="Zimmer P.D."/>
            <person name="Malone G."/>
            <person name="Dellagostin O."/>
            <person name="de Oliveira A.C."/>
            <person name="Bevan M."/>
            <person name="Bancroft I."/>
            <person name="Minx P."/>
            <person name="Cordum H."/>
            <person name="Wilson R."/>
            <person name="Cheng Z."/>
            <person name="Jin W."/>
            <person name="Jiang J."/>
            <person name="Leong S.A."/>
            <person name="Iwama H."/>
            <person name="Gojobori T."/>
            <person name="Itoh T."/>
            <person name="Niimura Y."/>
            <person name="Fujii Y."/>
            <person name="Habara T."/>
            <person name="Sakai H."/>
            <person name="Sato Y."/>
            <person name="Wilson G."/>
            <person name="Kumar K."/>
            <person name="McCouch S."/>
            <person name="Juretic N."/>
            <person name="Hoen D."/>
            <person name="Wright S."/>
            <person name="Bruskiewich R."/>
            <person name="Bureau T."/>
            <person name="Miyao A."/>
            <person name="Hirochika H."/>
            <person name="Nishikawa T."/>
            <person name="Kadowaki K."/>
            <person name="Sugiura M."/>
            <person name="Burr B."/>
            <person name="Sasaki T."/>
        </authorList>
    </citation>
    <scope>NUCLEOTIDE SEQUENCE [LARGE SCALE GENOMIC DNA]</scope>
    <source>
        <strain evidence="3">cv. Nipponbare</strain>
    </source>
</reference>
<proteinExistence type="predicted"/>
<reference evidence="2 3" key="2">
    <citation type="journal article" date="2013" name="Plant Cell Physiol.">
        <title>Rice Annotation Project Database (RAP-DB): an integrative and interactive database for rice genomics.</title>
        <authorList>
            <person name="Sakai H."/>
            <person name="Lee S.S."/>
            <person name="Tanaka T."/>
            <person name="Numa H."/>
            <person name="Kim J."/>
            <person name="Kawahara Y."/>
            <person name="Wakimoto H."/>
            <person name="Yang C.C."/>
            <person name="Iwamoto M."/>
            <person name="Abe T."/>
            <person name="Yamada Y."/>
            <person name="Muto A."/>
            <person name="Inokuchi H."/>
            <person name="Ikemura T."/>
            <person name="Matsumoto T."/>
            <person name="Sasaki T."/>
            <person name="Itoh T."/>
        </authorList>
    </citation>
    <scope>NUCLEOTIDE SEQUENCE [LARGE SCALE GENOMIC DNA]</scope>
    <source>
        <strain evidence="3">cv. Nipponbare</strain>
    </source>
</reference>
<reference evidence="2 3" key="3">
    <citation type="journal article" date="2013" name="Rice">
        <title>Improvement of the Oryza sativa Nipponbare reference genome using next generation sequence and optical map data.</title>
        <authorList>
            <person name="Kawahara Y."/>
            <person name="de la Bastide M."/>
            <person name="Hamilton J.P."/>
            <person name="Kanamori H."/>
            <person name="McCombie W.R."/>
            <person name="Ouyang S."/>
            <person name="Schwartz D.C."/>
            <person name="Tanaka T."/>
            <person name="Wu J."/>
            <person name="Zhou S."/>
            <person name="Childs K.L."/>
            <person name="Davidson R.M."/>
            <person name="Lin H."/>
            <person name="Quesada-Ocampo L."/>
            <person name="Vaillancourt B."/>
            <person name="Sakai H."/>
            <person name="Lee S.S."/>
            <person name="Kim J."/>
            <person name="Numa H."/>
            <person name="Itoh T."/>
            <person name="Buell C.R."/>
            <person name="Matsumoto T."/>
        </authorList>
    </citation>
    <scope>NUCLEOTIDE SEQUENCE [LARGE SCALE GENOMIC DNA]</scope>
    <source>
        <strain evidence="3">cv. Nipponbare</strain>
    </source>
</reference>
<dbReference type="Proteomes" id="UP000059680">
    <property type="component" value="Chromosome 3"/>
</dbReference>
<name>A0A0P0VZS8_ORYSJ</name>
<sequence length="54" mass="6316">SIYMIDPACLLALIPYLLFYSSAEAISRHNLVHYYLNPYYMHIYISVLAPDLYS</sequence>
<keyword evidence="3" id="KW-1185">Reference proteome</keyword>
<keyword evidence="1" id="KW-0732">Signal</keyword>
<accession>A0A0P0VZS8</accession>
<gene>
    <name evidence="2" type="ordered locus">Os03g0591700</name>
    <name evidence="2" type="ORF">OSNPB_030591700</name>
</gene>
<dbReference type="Gramene" id="Os03t0591700-01">
    <property type="protein sequence ID" value="Os03t0591700-01"/>
    <property type="gene ID" value="Os03g0591700"/>
</dbReference>
<dbReference type="PaxDb" id="39947-A0A0P0VZS8"/>
<dbReference type="EMBL" id="AP014959">
    <property type="protein sequence ID" value="BAS85131.1"/>
    <property type="molecule type" value="Genomic_DNA"/>
</dbReference>
<feature type="non-terminal residue" evidence="2">
    <location>
        <position position="1"/>
    </location>
</feature>
<evidence type="ECO:0000313" key="3">
    <source>
        <dbReference type="Proteomes" id="UP000059680"/>
    </source>
</evidence>
<feature type="chain" id="PRO_5006056511" evidence="1">
    <location>
        <begin position="26"/>
        <end position="54"/>
    </location>
</feature>
<evidence type="ECO:0000313" key="2">
    <source>
        <dbReference type="EMBL" id="BAS85131.1"/>
    </source>
</evidence>
<evidence type="ECO:0000256" key="1">
    <source>
        <dbReference type="SAM" id="SignalP"/>
    </source>
</evidence>
<dbReference type="AlphaFoldDB" id="A0A0P0VZS8"/>
<protein>
    <submittedName>
        <fullName evidence="2">Os03g0591700 protein</fullName>
    </submittedName>
</protein>
<dbReference type="InParanoid" id="A0A0P0VZS8"/>